<feature type="non-terminal residue" evidence="10">
    <location>
        <position position="762"/>
    </location>
</feature>
<dbReference type="PIRSF" id="PIRSF001251">
    <property type="entry name" value="AMP_deaminase_met"/>
    <property type="match status" value="1"/>
</dbReference>
<dbReference type="GO" id="GO:0046033">
    <property type="term" value="P:AMP metabolic process"/>
    <property type="evidence" value="ECO:0007669"/>
    <property type="project" value="TreeGrafter"/>
</dbReference>
<dbReference type="GO" id="GO:0046872">
    <property type="term" value="F:metal ion binding"/>
    <property type="evidence" value="ECO:0007669"/>
    <property type="project" value="UniProtKB-KW"/>
</dbReference>
<accession>V8PG97</accession>
<evidence type="ECO:0000256" key="4">
    <source>
        <dbReference type="ARBA" id="ARBA00012775"/>
    </source>
</evidence>
<protein>
    <recommendedName>
        <fullName evidence="4">AMP deaminase</fullName>
        <ecNumber evidence="4">3.5.4.6</ecNumber>
    </recommendedName>
</protein>
<evidence type="ECO:0000256" key="3">
    <source>
        <dbReference type="ARBA" id="ARBA00006676"/>
    </source>
</evidence>
<dbReference type="GO" id="GO:0032264">
    <property type="term" value="P:IMP salvage"/>
    <property type="evidence" value="ECO:0007669"/>
    <property type="project" value="UniProtKB-UniPathway"/>
</dbReference>
<evidence type="ECO:0000256" key="5">
    <source>
        <dbReference type="ARBA" id="ARBA00022723"/>
    </source>
</evidence>
<dbReference type="GO" id="GO:0003876">
    <property type="term" value="F:AMP deaminase activity"/>
    <property type="evidence" value="ECO:0007669"/>
    <property type="project" value="UniProtKB-EC"/>
</dbReference>
<dbReference type="SUPFAM" id="SSF51556">
    <property type="entry name" value="Metallo-dependent hydrolases"/>
    <property type="match status" value="1"/>
</dbReference>
<reference evidence="10 11" key="1">
    <citation type="journal article" date="2013" name="Proc. Natl. Acad. Sci. U.S.A.">
        <title>The king cobra genome reveals dynamic gene evolution and adaptation in the snake venom system.</title>
        <authorList>
            <person name="Vonk F.J."/>
            <person name="Casewell N.R."/>
            <person name="Henkel C.V."/>
            <person name="Heimberg A.M."/>
            <person name="Jansen H.J."/>
            <person name="McCleary R.J."/>
            <person name="Kerkkamp H.M."/>
            <person name="Vos R.A."/>
            <person name="Guerreiro I."/>
            <person name="Calvete J.J."/>
            <person name="Wuster W."/>
            <person name="Woods A.E."/>
            <person name="Logan J.M."/>
            <person name="Harrison R.A."/>
            <person name="Castoe T.A."/>
            <person name="de Koning A.P."/>
            <person name="Pollock D.D."/>
            <person name="Yandell M."/>
            <person name="Calderon D."/>
            <person name="Renjifo C."/>
            <person name="Currier R.B."/>
            <person name="Salgado D."/>
            <person name="Pla D."/>
            <person name="Sanz L."/>
            <person name="Hyder A.S."/>
            <person name="Ribeiro J.M."/>
            <person name="Arntzen J.W."/>
            <person name="van den Thillart G.E."/>
            <person name="Boetzer M."/>
            <person name="Pirovano W."/>
            <person name="Dirks R.P."/>
            <person name="Spaink H.P."/>
            <person name="Duboule D."/>
            <person name="McGlinn E."/>
            <person name="Kini R.M."/>
            <person name="Richardson M.K."/>
        </authorList>
    </citation>
    <scope>NUCLEOTIDE SEQUENCE</scope>
    <source>
        <tissue evidence="10">Blood</tissue>
    </source>
</reference>
<organism evidence="10 11">
    <name type="scientific">Ophiophagus hannah</name>
    <name type="common">King cobra</name>
    <name type="synonym">Naja hannah</name>
    <dbReference type="NCBI Taxonomy" id="8665"/>
    <lineage>
        <taxon>Eukaryota</taxon>
        <taxon>Metazoa</taxon>
        <taxon>Chordata</taxon>
        <taxon>Craniata</taxon>
        <taxon>Vertebrata</taxon>
        <taxon>Euteleostomi</taxon>
        <taxon>Lepidosauria</taxon>
        <taxon>Squamata</taxon>
        <taxon>Bifurcata</taxon>
        <taxon>Unidentata</taxon>
        <taxon>Episquamata</taxon>
        <taxon>Toxicofera</taxon>
        <taxon>Serpentes</taxon>
        <taxon>Colubroidea</taxon>
        <taxon>Elapidae</taxon>
        <taxon>Elapinae</taxon>
        <taxon>Ophiophagus</taxon>
    </lineage>
</organism>
<keyword evidence="6" id="KW-0378">Hydrolase</keyword>
<dbReference type="GO" id="GO:0005829">
    <property type="term" value="C:cytosol"/>
    <property type="evidence" value="ECO:0007669"/>
    <property type="project" value="TreeGrafter"/>
</dbReference>
<gene>
    <name evidence="10" type="primary">AMPD2</name>
    <name evidence="10" type="ORF">L345_00583</name>
</gene>
<keyword evidence="5" id="KW-0479">Metal-binding</keyword>
<dbReference type="Pfam" id="PF19326">
    <property type="entry name" value="AMP_deaminase"/>
    <property type="match status" value="1"/>
</dbReference>
<dbReference type="PANTHER" id="PTHR11359:SF3">
    <property type="entry name" value="AMP DEAMINASE 2"/>
    <property type="match status" value="1"/>
</dbReference>
<name>V8PG97_OPHHA</name>
<dbReference type="Gene3D" id="3.20.20.140">
    <property type="entry name" value="Metal-dependent hydrolases"/>
    <property type="match status" value="2"/>
</dbReference>
<keyword evidence="11" id="KW-1185">Reference proteome</keyword>
<evidence type="ECO:0000256" key="6">
    <source>
        <dbReference type="ARBA" id="ARBA00022801"/>
    </source>
</evidence>
<evidence type="ECO:0000256" key="7">
    <source>
        <dbReference type="ARBA" id="ARBA00022833"/>
    </source>
</evidence>
<comment type="similarity">
    <text evidence="3">Belongs to the metallo-dependent hydrolases superfamily. Adenosine and AMP deaminases family.</text>
</comment>
<evidence type="ECO:0000256" key="9">
    <source>
        <dbReference type="SAM" id="SignalP"/>
    </source>
</evidence>
<evidence type="ECO:0000313" key="11">
    <source>
        <dbReference type="Proteomes" id="UP000018936"/>
    </source>
</evidence>
<dbReference type="EC" id="3.5.4.6" evidence="4"/>
<comment type="pathway">
    <text evidence="2">Purine metabolism; IMP biosynthesis via salvage pathway; IMP from AMP: step 1/1.</text>
</comment>
<dbReference type="OrthoDB" id="1723809at2759"/>
<dbReference type="NCBIfam" id="TIGR01429">
    <property type="entry name" value="AMP_deaminase"/>
    <property type="match status" value="1"/>
</dbReference>
<comment type="cofactor">
    <cofactor evidence="1">
        <name>Zn(2+)</name>
        <dbReference type="ChEBI" id="CHEBI:29105"/>
    </cofactor>
</comment>
<keyword evidence="7" id="KW-0862">Zinc</keyword>
<dbReference type="EMBL" id="AZIM01000071">
    <property type="protein sequence ID" value="ETE73589.1"/>
    <property type="molecule type" value="Genomic_DNA"/>
</dbReference>
<dbReference type="InterPro" id="IPR006650">
    <property type="entry name" value="A/AMP_deam_AS"/>
</dbReference>
<evidence type="ECO:0000256" key="8">
    <source>
        <dbReference type="ARBA" id="ARBA00023080"/>
    </source>
</evidence>
<keyword evidence="8" id="KW-0546">Nucleotide metabolism</keyword>
<keyword evidence="9" id="KW-0732">Signal</keyword>
<evidence type="ECO:0000313" key="10">
    <source>
        <dbReference type="EMBL" id="ETE73589.1"/>
    </source>
</evidence>
<dbReference type="PROSITE" id="PS00485">
    <property type="entry name" value="A_DEAMINASE"/>
    <property type="match status" value="1"/>
</dbReference>
<proteinExistence type="inferred from homology"/>
<comment type="caution">
    <text evidence="10">The sequence shown here is derived from an EMBL/GenBank/DDBJ whole genome shotgun (WGS) entry which is preliminary data.</text>
</comment>
<dbReference type="AlphaFoldDB" id="V8PG97"/>
<sequence length="762" mass="88162">MVPDLVAFPVCLIVVFLASTEIHGGPRSRQLQPARSLPGPSHCLKHFPVDLRTSMDGKYKELAEELFCHSLAESEMRSAPYEFPEDSPIEQLEERRQRLERQISQDVKLEPDILLRAKQDFLKIDSAADLQLFKEEGEDLVDYLPKDRDVFLDREFQRVTISGEETCGVPFTDLLDAAKSVVKALFIREKYMGLSLQSFCKTTARFLQDLSEKPLALRMYEEIPETPVAADLGFGLRMVNGVVHVYTKQDITDKTTELDLPYPDLQEFVADMNVLMALIINGPIKSFCYRRLQYLSSKFQMHVLLNEMKELAAQKKVPHRDFYNIRKVDTHIHASSCMNQKHLLRFIKRAMKKHLEEIVHVEKGKEQTLKEVFETMNLTAYDLSVDTLDVHADRNTFHRFDKFNAKYNPIGESEVMSDLEESKYQNAELRLSIYGRARDEWDKLAKWAVTHRVHSNNVRWLVQVPRLFDVYKTKKQLANFQEMLENIFLPLFEATINPASHPELHLFLEHVDGFDSVDDESKPEHHIFNLDSPLPGNWMEEDNPPYSYYLYYTYANMRGFHTFVLRPHCGEAGPIHHLVSGFMLSENISHGLLLRKAPVLQYLYYLAQVGIAMSPLSNNSLFLSYHRNPLPEYLSRGLMVSLSTDDPLQFHFTKEPLMEEYSIATQVWKLSSCDMCELARNSVLMSGFSHKVKSYWLGPNYLKEGPEGNDIRRTNVPDIRVAYRYETLSQELTLITQAVQTEMLETIQEEDVLTMSSIRDTC</sequence>
<evidence type="ECO:0000256" key="2">
    <source>
        <dbReference type="ARBA" id="ARBA00004955"/>
    </source>
</evidence>
<dbReference type="InterPro" id="IPR032466">
    <property type="entry name" value="Metal_Hydrolase"/>
</dbReference>
<dbReference type="PANTHER" id="PTHR11359">
    <property type="entry name" value="AMP DEAMINASE"/>
    <property type="match status" value="1"/>
</dbReference>
<feature type="signal peptide" evidence="9">
    <location>
        <begin position="1"/>
        <end position="24"/>
    </location>
</feature>
<dbReference type="CDD" id="cd01319">
    <property type="entry name" value="AMPD"/>
    <property type="match status" value="1"/>
</dbReference>
<feature type="chain" id="PRO_5004771483" description="AMP deaminase" evidence="9">
    <location>
        <begin position="25"/>
        <end position="762"/>
    </location>
</feature>
<dbReference type="UniPathway" id="UPA00591">
    <property type="reaction ID" value="UER00663"/>
</dbReference>
<evidence type="ECO:0000256" key="1">
    <source>
        <dbReference type="ARBA" id="ARBA00001947"/>
    </source>
</evidence>
<dbReference type="Proteomes" id="UP000018936">
    <property type="component" value="Unassembled WGS sequence"/>
</dbReference>
<dbReference type="InterPro" id="IPR006329">
    <property type="entry name" value="AMPD"/>
</dbReference>